<sequence length="372" mass="41537">MKKEIFILLTASLVVSSCVDNEDIYKNPDNSKKDQVLTLSKYPQKVIDIETGSKEHLALLNATTRSTFLIKDSVWPDKKGHSLIYETNEHGTTANTMRYIYLGSLLKGGSLEEQRFQRLTNELDPLYISYSFPAKIVGDIIEKPSLQSQRTSLSKIMNQEGMTGKQIVSFIYDMNQFTYYNELKLAFNCNIDVASVFNISTSVAQGKIRKKCGLVAKFIQKNFTVDLDLPADGCLLKNNNELSNVGPYDPVYISSITYGRMGVMMFDSSYAYDSLRVAVKAAFDAKIINGKLELTSEQTKIISEADLKIAIISGDGSYSVKTVDGINGFKEFIIAGGEFSKDVPGDPIFYSASYLSDDSPFYAKFRVNIPYK</sequence>
<dbReference type="PROSITE" id="PS51257">
    <property type="entry name" value="PROKAR_LIPOPROTEIN"/>
    <property type="match status" value="1"/>
</dbReference>
<dbReference type="RefSeq" id="WP_005860474.1">
    <property type="nucleotide sequence ID" value="NZ_BQOC01000004.1"/>
</dbReference>
<gene>
    <name evidence="2" type="ORF">DW782_17855</name>
    <name evidence="1" type="ORF">GKD70_09595</name>
</gene>
<dbReference type="Gene3D" id="3.90.840.10">
    <property type="entry name" value="Thiol-activated cytolysin superfamily/Thiol-activated cytolysin, alpha-beta domain"/>
    <property type="match status" value="1"/>
</dbReference>
<dbReference type="EMBL" id="WKMO01000007">
    <property type="protein sequence ID" value="MSB73532.1"/>
    <property type="molecule type" value="Genomic_DNA"/>
</dbReference>
<evidence type="ECO:0000313" key="2">
    <source>
        <dbReference type="EMBL" id="RHD72037.1"/>
    </source>
</evidence>
<dbReference type="SUPFAM" id="SSF56978">
    <property type="entry name" value="Perfringolysin"/>
    <property type="match status" value="1"/>
</dbReference>
<dbReference type="InterPro" id="IPR036359">
    <property type="entry name" value="Thiol_cytolysin_sf"/>
</dbReference>
<protein>
    <submittedName>
        <fullName evidence="2">Hemolysin</fullName>
    </submittedName>
</protein>
<reference evidence="1 4" key="2">
    <citation type="journal article" date="2019" name="Nat. Med.">
        <title>A library of human gut bacterial isolates paired with longitudinal multiomics data enables mechanistic microbiome research.</title>
        <authorList>
            <person name="Poyet M."/>
            <person name="Groussin M."/>
            <person name="Gibbons S.M."/>
            <person name="Avila-Pacheco J."/>
            <person name="Jiang X."/>
            <person name="Kearney S.M."/>
            <person name="Perrotta A.R."/>
            <person name="Berdy B."/>
            <person name="Zhao S."/>
            <person name="Lieberman T.D."/>
            <person name="Swanson P.K."/>
            <person name="Smith M."/>
            <person name="Roesemann S."/>
            <person name="Alexander J.E."/>
            <person name="Rich S.A."/>
            <person name="Livny J."/>
            <person name="Vlamakis H."/>
            <person name="Clish C."/>
            <person name="Bullock K."/>
            <person name="Deik A."/>
            <person name="Scott J."/>
            <person name="Pierce K.A."/>
            <person name="Xavier R.J."/>
            <person name="Alm E.J."/>
        </authorList>
    </citation>
    <scope>NUCLEOTIDE SEQUENCE [LARGE SCALE GENOMIC DNA]</scope>
    <source>
        <strain evidence="1 4">BIOML-A20</strain>
    </source>
</reference>
<dbReference type="Gene3D" id="3.40.30.40">
    <property type="entry name" value="Perfringolysin"/>
    <property type="match status" value="1"/>
</dbReference>
<dbReference type="Proteomes" id="UP000441609">
    <property type="component" value="Unassembled WGS sequence"/>
</dbReference>
<dbReference type="Pfam" id="PF01289">
    <property type="entry name" value="Thiol_cytolysin"/>
    <property type="match status" value="1"/>
</dbReference>
<dbReference type="OrthoDB" id="662759at2"/>
<evidence type="ECO:0000313" key="3">
    <source>
        <dbReference type="Proteomes" id="UP000284660"/>
    </source>
</evidence>
<dbReference type="InterPro" id="IPR036363">
    <property type="entry name" value="Thiol_cytolysin_ab_sf"/>
</dbReference>
<dbReference type="GO" id="GO:0015485">
    <property type="term" value="F:cholesterol binding"/>
    <property type="evidence" value="ECO:0007669"/>
    <property type="project" value="InterPro"/>
</dbReference>
<evidence type="ECO:0000313" key="1">
    <source>
        <dbReference type="EMBL" id="MSB73532.1"/>
    </source>
</evidence>
<evidence type="ECO:0000313" key="4">
    <source>
        <dbReference type="Proteomes" id="UP000441609"/>
    </source>
</evidence>
<dbReference type="Proteomes" id="UP000284660">
    <property type="component" value="Unassembled WGS sequence"/>
</dbReference>
<proteinExistence type="predicted"/>
<dbReference type="InterPro" id="IPR001869">
    <property type="entry name" value="Thiol_cytolysin"/>
</dbReference>
<reference evidence="2 3" key="1">
    <citation type="submission" date="2018-08" db="EMBL/GenBank/DDBJ databases">
        <title>A genome reference for cultivated species of the human gut microbiota.</title>
        <authorList>
            <person name="Zou Y."/>
            <person name="Xue W."/>
            <person name="Luo G."/>
        </authorList>
    </citation>
    <scope>NUCLEOTIDE SEQUENCE [LARGE SCALE GENOMIC DNA]</scope>
    <source>
        <strain evidence="2 3">AM30-4</strain>
    </source>
</reference>
<comment type="caution">
    <text evidence="2">The sequence shown here is derived from an EMBL/GenBank/DDBJ whole genome shotgun (WGS) entry which is preliminary data.</text>
</comment>
<accession>A0A3E4MSG9</accession>
<dbReference type="EMBL" id="QSJN01000013">
    <property type="protein sequence ID" value="RHD72037.1"/>
    <property type="molecule type" value="Genomic_DNA"/>
</dbReference>
<organism evidence="2 3">
    <name type="scientific">Parabacteroides distasonis</name>
    <dbReference type="NCBI Taxonomy" id="823"/>
    <lineage>
        <taxon>Bacteria</taxon>
        <taxon>Pseudomonadati</taxon>
        <taxon>Bacteroidota</taxon>
        <taxon>Bacteroidia</taxon>
        <taxon>Bacteroidales</taxon>
        <taxon>Tannerellaceae</taxon>
        <taxon>Parabacteroides</taxon>
    </lineage>
</organism>
<dbReference type="AlphaFoldDB" id="A0A3E4MSG9"/>
<name>A0A3E4MSG9_PARDI</name>